<evidence type="ECO:0000259" key="1">
    <source>
        <dbReference type="Pfam" id="PF00561"/>
    </source>
</evidence>
<dbReference type="EMBL" id="JAAXLS010000068">
    <property type="protein sequence ID" value="NKQ58833.1"/>
    <property type="molecule type" value="Genomic_DNA"/>
</dbReference>
<dbReference type="Proteomes" id="UP000715441">
    <property type="component" value="Unassembled WGS sequence"/>
</dbReference>
<dbReference type="InterPro" id="IPR000073">
    <property type="entry name" value="AB_hydrolase_1"/>
</dbReference>
<keyword evidence="3" id="KW-1185">Reference proteome</keyword>
<organism evidence="2 3">
    <name type="scientific">Amycolatopsis acididurans</name>
    <dbReference type="NCBI Taxonomy" id="2724524"/>
    <lineage>
        <taxon>Bacteria</taxon>
        <taxon>Bacillati</taxon>
        <taxon>Actinomycetota</taxon>
        <taxon>Actinomycetes</taxon>
        <taxon>Pseudonocardiales</taxon>
        <taxon>Pseudonocardiaceae</taxon>
        <taxon>Amycolatopsis</taxon>
    </lineage>
</organism>
<dbReference type="SUPFAM" id="SSF53474">
    <property type="entry name" value="alpha/beta-Hydrolases"/>
    <property type="match status" value="1"/>
</dbReference>
<name>A0ABX1JGH0_9PSEU</name>
<sequence>MFATADDGTKIYYEVVPGERPVLLVHGFASDGRRNWADTGWLRALDGRGVVTVDLRGHGQSDEPGTGYSPETLTDDVTAALDAAGMSTVDVVTYSMGGLIGWELTRRGRVRRLVLGGIDGRPVSERDIEPMGGPAACAEGIAGHGIEGTATVPVLVVAGEADDIAAEAGSFAARIGAEFVPILKRNHFNAVSSRAFKQAAVEFLENR</sequence>
<dbReference type="RefSeq" id="WP_168523043.1">
    <property type="nucleotide sequence ID" value="NZ_JAAXLS010000068.1"/>
</dbReference>
<reference evidence="2 3" key="1">
    <citation type="submission" date="2020-04" db="EMBL/GenBank/DDBJ databases">
        <title>Novel species.</title>
        <authorList>
            <person name="Teo W.F.A."/>
            <person name="Lipun K."/>
            <person name="Srisuk N."/>
            <person name="Duangmal K."/>
        </authorList>
    </citation>
    <scope>NUCLEOTIDE SEQUENCE [LARGE SCALE GENOMIC DNA]</scope>
    <source>
        <strain evidence="2 3">K13G38</strain>
    </source>
</reference>
<evidence type="ECO:0000313" key="2">
    <source>
        <dbReference type="EMBL" id="NKQ58833.1"/>
    </source>
</evidence>
<dbReference type="PANTHER" id="PTHR43433">
    <property type="entry name" value="HYDROLASE, ALPHA/BETA FOLD FAMILY PROTEIN"/>
    <property type="match status" value="1"/>
</dbReference>
<dbReference type="Gene3D" id="3.40.50.1820">
    <property type="entry name" value="alpha/beta hydrolase"/>
    <property type="match status" value="1"/>
</dbReference>
<dbReference type="PANTHER" id="PTHR43433:SF4">
    <property type="entry name" value="NON-HEME CHLOROPEROXIDASE-RELATED"/>
    <property type="match status" value="1"/>
</dbReference>
<gene>
    <name evidence="2" type="ORF">HFP15_38925</name>
</gene>
<comment type="caution">
    <text evidence="2">The sequence shown here is derived from an EMBL/GenBank/DDBJ whole genome shotgun (WGS) entry which is preliminary data.</text>
</comment>
<dbReference type="InterPro" id="IPR050471">
    <property type="entry name" value="AB_hydrolase"/>
</dbReference>
<dbReference type="GO" id="GO:0016787">
    <property type="term" value="F:hydrolase activity"/>
    <property type="evidence" value="ECO:0007669"/>
    <property type="project" value="UniProtKB-KW"/>
</dbReference>
<dbReference type="InterPro" id="IPR029058">
    <property type="entry name" value="AB_hydrolase_fold"/>
</dbReference>
<proteinExistence type="predicted"/>
<dbReference type="Pfam" id="PF00561">
    <property type="entry name" value="Abhydrolase_1"/>
    <property type="match status" value="1"/>
</dbReference>
<accession>A0ABX1JGH0</accession>
<evidence type="ECO:0000313" key="3">
    <source>
        <dbReference type="Proteomes" id="UP000715441"/>
    </source>
</evidence>
<feature type="domain" description="AB hydrolase-1" evidence="1">
    <location>
        <begin position="21"/>
        <end position="118"/>
    </location>
</feature>
<protein>
    <submittedName>
        <fullName evidence="2">Alpha/beta hydrolase</fullName>
    </submittedName>
</protein>
<keyword evidence="2" id="KW-0378">Hydrolase</keyword>